<protein>
    <submittedName>
        <fullName evidence="2">Uncharacterized protein</fullName>
    </submittedName>
</protein>
<evidence type="ECO:0000313" key="2">
    <source>
        <dbReference type="EnsemblMetazoa" id="ACUA027174-PA"/>
    </source>
</evidence>
<dbReference type="AlphaFoldDB" id="A0A182MVD4"/>
<name>A0A182MVD4_9DIPT</name>
<sequence>MAKEESKYGFKDKAKAEESLELLKSEDHKYQLLTVRGLIGRAKRVLTLTKAEDKINNIKAAIETFEHWLEANSTSSTKNAKPKDTEEKVETVPGLGFKDKQAAEQTLSILEGRDPDYQKLAIKGLIGSAKRVLPATKNEDKLKSIKQAVALFEDFLDRFDREERGKQNMPYLSIDLIRQLPVPDQPDKLAVEFLDCYETLAKGNYKHLRTKAPNKEEGSKTWDIVRNAKLQALKPDSSVKLFDQDGKPTDVHLKMIQWAYSPQVEKLKSYVNGLGGNDKPTQPSSARKRAHSPSSSSDEERHSVETHNLRFSVTLRKAAPSPGPIGVDSVLCCRRRRFQDESDQQY</sequence>
<organism evidence="2 3">
    <name type="scientific">Anopheles culicifacies</name>
    <dbReference type="NCBI Taxonomy" id="139723"/>
    <lineage>
        <taxon>Eukaryota</taxon>
        <taxon>Metazoa</taxon>
        <taxon>Ecdysozoa</taxon>
        <taxon>Arthropoda</taxon>
        <taxon>Hexapoda</taxon>
        <taxon>Insecta</taxon>
        <taxon>Pterygota</taxon>
        <taxon>Neoptera</taxon>
        <taxon>Endopterygota</taxon>
        <taxon>Diptera</taxon>
        <taxon>Nematocera</taxon>
        <taxon>Culicoidea</taxon>
        <taxon>Culicidae</taxon>
        <taxon>Anophelinae</taxon>
        <taxon>Anopheles</taxon>
        <taxon>culicifacies species complex</taxon>
    </lineage>
</organism>
<reference evidence="3" key="1">
    <citation type="submission" date="2013-09" db="EMBL/GenBank/DDBJ databases">
        <title>The Genome Sequence of Anopheles culicifacies species A.</title>
        <authorList>
            <consortium name="The Broad Institute Genomics Platform"/>
            <person name="Neafsey D.E."/>
            <person name="Besansky N."/>
            <person name="Howell P."/>
            <person name="Walton C."/>
            <person name="Young S.K."/>
            <person name="Zeng Q."/>
            <person name="Gargeya S."/>
            <person name="Fitzgerald M."/>
            <person name="Haas B."/>
            <person name="Abouelleil A."/>
            <person name="Allen A.W."/>
            <person name="Alvarado L."/>
            <person name="Arachchi H.M."/>
            <person name="Berlin A.M."/>
            <person name="Chapman S.B."/>
            <person name="Gainer-Dewar J."/>
            <person name="Goldberg J."/>
            <person name="Griggs A."/>
            <person name="Gujja S."/>
            <person name="Hansen M."/>
            <person name="Howarth C."/>
            <person name="Imamovic A."/>
            <person name="Ireland A."/>
            <person name="Larimer J."/>
            <person name="McCowan C."/>
            <person name="Murphy C."/>
            <person name="Pearson M."/>
            <person name="Poon T.W."/>
            <person name="Priest M."/>
            <person name="Roberts A."/>
            <person name="Saif S."/>
            <person name="Shea T."/>
            <person name="Sisk P."/>
            <person name="Sykes S."/>
            <person name="Wortman J."/>
            <person name="Nusbaum C."/>
            <person name="Birren B."/>
        </authorList>
    </citation>
    <scope>NUCLEOTIDE SEQUENCE [LARGE SCALE GENOMIC DNA]</scope>
    <source>
        <strain evidence="3">A-37</strain>
    </source>
</reference>
<dbReference type="Proteomes" id="UP000075883">
    <property type="component" value="Unassembled WGS sequence"/>
</dbReference>
<feature type="compositionally biased region" description="Basic and acidic residues" evidence="1">
    <location>
        <begin position="298"/>
        <end position="308"/>
    </location>
</feature>
<dbReference type="EMBL" id="AXCM01002891">
    <property type="status" value="NOT_ANNOTATED_CDS"/>
    <property type="molecule type" value="Genomic_DNA"/>
</dbReference>
<dbReference type="EnsemblMetazoa" id="ACUA027174-RA">
    <property type="protein sequence ID" value="ACUA027174-PA"/>
    <property type="gene ID" value="ACUA027174"/>
</dbReference>
<feature type="region of interest" description="Disordered" evidence="1">
    <location>
        <begin position="271"/>
        <end position="326"/>
    </location>
</feature>
<keyword evidence="3" id="KW-1185">Reference proteome</keyword>
<proteinExistence type="predicted"/>
<dbReference type="STRING" id="139723.A0A182MVD4"/>
<reference evidence="2" key="2">
    <citation type="submission" date="2020-05" db="UniProtKB">
        <authorList>
            <consortium name="EnsemblMetazoa"/>
        </authorList>
    </citation>
    <scope>IDENTIFICATION</scope>
    <source>
        <strain evidence="2">A-37</strain>
    </source>
</reference>
<evidence type="ECO:0000313" key="3">
    <source>
        <dbReference type="Proteomes" id="UP000075883"/>
    </source>
</evidence>
<evidence type="ECO:0000256" key="1">
    <source>
        <dbReference type="SAM" id="MobiDB-lite"/>
    </source>
</evidence>
<accession>A0A182MVD4</accession>
<dbReference type="VEuPathDB" id="VectorBase:ACUA027174"/>